<dbReference type="InterPro" id="IPR011096">
    <property type="entry name" value="FTP_domain"/>
</dbReference>
<dbReference type="GO" id="GO:0004222">
    <property type="term" value="F:metalloendopeptidase activity"/>
    <property type="evidence" value="ECO:0007669"/>
    <property type="project" value="InterPro"/>
</dbReference>
<evidence type="ECO:0000256" key="1">
    <source>
        <dbReference type="ARBA" id="ARBA00004613"/>
    </source>
</evidence>
<dbReference type="CDD" id="cd09596">
    <property type="entry name" value="M36"/>
    <property type="match status" value="1"/>
</dbReference>
<gene>
    <name evidence="16" type="ORF">B0I35DRAFT_414307</name>
</gene>
<feature type="region of interest" description="Disordered" evidence="14">
    <location>
        <begin position="1"/>
        <end position="23"/>
    </location>
</feature>
<name>A0A8K0WKJ2_9HYPO</name>
<dbReference type="AlphaFoldDB" id="A0A8K0WKJ2"/>
<sequence>MPGGRSAYSDASVTDLARLPPPTGNYTETAASFVKQSFPEYDFRMLGGHYIGKNGVGHVQFRQSVNGVDLDNGNLNINIGRDGRVFSHGGSVFRGKVPSDVTLQRADYEPADALRSVVRLLDLAVEAPRNLQAEPIGTAANKFTITGTTGADRDPVASLVYLNSGKGQLHLVWKVETVISFHWLVTYIDAVTDRIHVVIDNSHRASYKVYPLGVNDPEDGDRIVVEDPWLLSASPFTWTSDGYTNYTTTEGNNVVSLHDYTGNGFVAENCYRTDSPDLIFQYPYSACTLNPADYLDASITQLFYTANIYHDLLYQLGFNEEAGNFQANNNGRGGLGNDKIIISAQDSWFMNNAVYFDAPDGESPFILMLLWDLATTVVRDCAFDTGVALHEYTHGLSLRLTGGPQNFGCLSTLEAGGMGEGWSDFMPTVIRLKENDTRKTNYGVGDWVTGLPDGIRDFAYSTNMETNPLTYSDLRNSTWVHDIGTVWATILYEATWNLIDKHGKNDAMFPDFDEAGVATDGKFLAMQLVMDGMALQPCDPTFVSARDAILDADRVLTNGSNHCELWTAFAKRGLGAGARSGVHIDNFDMPEGVC</sequence>
<comment type="similarity">
    <text evidence="2 13">Belongs to the peptidase M36 family.</text>
</comment>
<dbReference type="InterPro" id="IPR001842">
    <property type="entry name" value="Peptidase_M36"/>
</dbReference>
<evidence type="ECO:0000256" key="6">
    <source>
        <dbReference type="ARBA" id="ARBA00022729"/>
    </source>
</evidence>
<comment type="cofactor">
    <cofactor evidence="12">
        <name>Zn(2+)</name>
        <dbReference type="ChEBI" id="CHEBI:29105"/>
    </cofactor>
    <text evidence="12">Binds 1 zinc ion per subunit.</text>
</comment>
<evidence type="ECO:0000256" key="12">
    <source>
        <dbReference type="PIRSR" id="PIRSR601842-2"/>
    </source>
</evidence>
<evidence type="ECO:0000259" key="15">
    <source>
        <dbReference type="Pfam" id="PF07504"/>
    </source>
</evidence>
<dbReference type="Proteomes" id="UP000813444">
    <property type="component" value="Unassembled WGS sequence"/>
</dbReference>
<evidence type="ECO:0000313" key="16">
    <source>
        <dbReference type="EMBL" id="KAH7304728.1"/>
    </source>
</evidence>
<keyword evidence="4 13" id="KW-0645">Protease</keyword>
<feature type="domain" description="FTP" evidence="15">
    <location>
        <begin position="42"/>
        <end position="92"/>
    </location>
</feature>
<dbReference type="Gene3D" id="1.10.390.10">
    <property type="entry name" value="Neutral Protease Domain 2"/>
    <property type="match status" value="1"/>
</dbReference>
<evidence type="ECO:0000313" key="17">
    <source>
        <dbReference type="Proteomes" id="UP000813444"/>
    </source>
</evidence>
<evidence type="ECO:0000256" key="3">
    <source>
        <dbReference type="ARBA" id="ARBA00022525"/>
    </source>
</evidence>
<evidence type="ECO:0000256" key="14">
    <source>
        <dbReference type="SAM" id="MobiDB-lite"/>
    </source>
</evidence>
<dbReference type="GO" id="GO:0006508">
    <property type="term" value="P:proteolysis"/>
    <property type="evidence" value="ECO:0007669"/>
    <property type="project" value="UniProtKB-KW"/>
</dbReference>
<feature type="active site" evidence="11">
    <location>
        <position position="391"/>
    </location>
</feature>
<protein>
    <recommendedName>
        <fullName evidence="13">Extracellular metalloproteinase</fullName>
        <ecNumber evidence="13">3.4.24.-</ecNumber>
    </recommendedName>
    <alternativeName>
        <fullName evidence="13">Fungalysin</fullName>
    </alternativeName>
</protein>
<dbReference type="OrthoDB" id="3227768at2759"/>
<organism evidence="16 17">
    <name type="scientific">Stachybotrys elegans</name>
    <dbReference type="NCBI Taxonomy" id="80388"/>
    <lineage>
        <taxon>Eukaryota</taxon>
        <taxon>Fungi</taxon>
        <taxon>Dikarya</taxon>
        <taxon>Ascomycota</taxon>
        <taxon>Pezizomycotina</taxon>
        <taxon>Sordariomycetes</taxon>
        <taxon>Hypocreomycetidae</taxon>
        <taxon>Hypocreales</taxon>
        <taxon>Stachybotryaceae</taxon>
        <taxon>Stachybotrys</taxon>
    </lineage>
</organism>
<keyword evidence="7 13" id="KW-0378">Hydrolase</keyword>
<evidence type="ECO:0000256" key="9">
    <source>
        <dbReference type="ARBA" id="ARBA00023049"/>
    </source>
</evidence>
<comment type="caution">
    <text evidence="16">The sequence shown here is derived from an EMBL/GenBank/DDBJ whole genome shotgun (WGS) entry which is preliminary data.</text>
</comment>
<dbReference type="PANTHER" id="PTHR33478:SF1">
    <property type="entry name" value="EXTRACELLULAR METALLOPROTEINASE MEP"/>
    <property type="match status" value="1"/>
</dbReference>
<dbReference type="InterPro" id="IPR050371">
    <property type="entry name" value="Fungal_virulence_M36"/>
</dbReference>
<dbReference type="Pfam" id="PF02128">
    <property type="entry name" value="Peptidase_M36"/>
    <property type="match status" value="1"/>
</dbReference>
<evidence type="ECO:0000256" key="7">
    <source>
        <dbReference type="ARBA" id="ARBA00022801"/>
    </source>
</evidence>
<feature type="binding site" evidence="12">
    <location>
        <position position="420"/>
    </location>
    <ligand>
        <name>Zn(2+)</name>
        <dbReference type="ChEBI" id="CHEBI:29105"/>
        <note>catalytic</note>
    </ligand>
</feature>
<keyword evidence="3 13" id="KW-0964">Secreted</keyword>
<reference evidence="16" key="1">
    <citation type="journal article" date="2021" name="Nat. Commun.">
        <title>Genetic determinants of endophytism in the Arabidopsis root mycobiome.</title>
        <authorList>
            <person name="Mesny F."/>
            <person name="Miyauchi S."/>
            <person name="Thiergart T."/>
            <person name="Pickel B."/>
            <person name="Atanasova L."/>
            <person name="Karlsson M."/>
            <person name="Huettel B."/>
            <person name="Barry K.W."/>
            <person name="Haridas S."/>
            <person name="Chen C."/>
            <person name="Bauer D."/>
            <person name="Andreopoulos W."/>
            <person name="Pangilinan J."/>
            <person name="LaButti K."/>
            <person name="Riley R."/>
            <person name="Lipzen A."/>
            <person name="Clum A."/>
            <person name="Drula E."/>
            <person name="Henrissat B."/>
            <person name="Kohler A."/>
            <person name="Grigoriev I.V."/>
            <person name="Martin F.M."/>
            <person name="Hacquard S."/>
        </authorList>
    </citation>
    <scope>NUCLEOTIDE SEQUENCE</scope>
    <source>
        <strain evidence="16">MPI-CAGE-CH-0235</strain>
    </source>
</reference>
<dbReference type="GO" id="GO:0005576">
    <property type="term" value="C:extracellular region"/>
    <property type="evidence" value="ECO:0007669"/>
    <property type="project" value="UniProtKB-SubCell"/>
</dbReference>
<keyword evidence="8 12" id="KW-0862">Zinc</keyword>
<evidence type="ECO:0000256" key="13">
    <source>
        <dbReference type="RuleBase" id="RU364017"/>
    </source>
</evidence>
<accession>A0A8K0WKJ2</accession>
<dbReference type="PRINTS" id="PR00999">
    <property type="entry name" value="FUNGALYSIN"/>
</dbReference>
<dbReference type="EC" id="3.4.24.-" evidence="13"/>
<evidence type="ECO:0000256" key="2">
    <source>
        <dbReference type="ARBA" id="ARBA00006006"/>
    </source>
</evidence>
<dbReference type="EMBL" id="JAGPNK010000021">
    <property type="protein sequence ID" value="KAH7304728.1"/>
    <property type="molecule type" value="Genomic_DNA"/>
</dbReference>
<dbReference type="SUPFAM" id="SSF55486">
    <property type="entry name" value="Metalloproteases ('zincins'), catalytic domain"/>
    <property type="match status" value="1"/>
</dbReference>
<keyword evidence="6" id="KW-0732">Signal</keyword>
<evidence type="ECO:0000256" key="5">
    <source>
        <dbReference type="ARBA" id="ARBA00022723"/>
    </source>
</evidence>
<feature type="binding site" evidence="12">
    <location>
        <position position="390"/>
    </location>
    <ligand>
        <name>Zn(2+)</name>
        <dbReference type="ChEBI" id="CHEBI:29105"/>
        <note>catalytic</note>
    </ligand>
</feature>
<dbReference type="GO" id="GO:0008270">
    <property type="term" value="F:zinc ion binding"/>
    <property type="evidence" value="ECO:0007669"/>
    <property type="project" value="InterPro"/>
</dbReference>
<keyword evidence="17" id="KW-1185">Reference proteome</keyword>
<evidence type="ECO:0000256" key="4">
    <source>
        <dbReference type="ARBA" id="ARBA00022670"/>
    </source>
</evidence>
<dbReference type="Pfam" id="PF07504">
    <property type="entry name" value="FTP"/>
    <property type="match status" value="1"/>
</dbReference>
<feature type="binding site" evidence="12">
    <location>
        <position position="394"/>
    </location>
    <ligand>
        <name>Zn(2+)</name>
        <dbReference type="ChEBI" id="CHEBI:29105"/>
        <note>catalytic</note>
    </ligand>
</feature>
<evidence type="ECO:0000256" key="11">
    <source>
        <dbReference type="PIRSR" id="PIRSR601842-1"/>
    </source>
</evidence>
<evidence type="ECO:0000256" key="8">
    <source>
        <dbReference type="ARBA" id="ARBA00022833"/>
    </source>
</evidence>
<keyword evidence="9 13" id="KW-0482">Metalloprotease</keyword>
<dbReference type="InterPro" id="IPR027268">
    <property type="entry name" value="Peptidase_M4/M1_CTD_sf"/>
</dbReference>
<dbReference type="Gene3D" id="3.10.170.10">
    <property type="match status" value="1"/>
</dbReference>
<keyword evidence="10 13" id="KW-0865">Zymogen</keyword>
<proteinExistence type="inferred from homology"/>
<keyword evidence="5 12" id="KW-0479">Metal-binding</keyword>
<evidence type="ECO:0000256" key="10">
    <source>
        <dbReference type="ARBA" id="ARBA00023145"/>
    </source>
</evidence>
<dbReference type="PANTHER" id="PTHR33478">
    <property type="entry name" value="EXTRACELLULAR METALLOPROTEINASE MEP"/>
    <property type="match status" value="1"/>
</dbReference>
<comment type="subcellular location">
    <subcellularLocation>
        <location evidence="1 13">Secreted</location>
    </subcellularLocation>
</comment>